<sequence length="426" mass="47769">MRYEEAVEYILDIPKFTKKNEPSHTRQFLRCLGDPQEKFKVLHVAGTNGKGSVCAYLNAMLLSEGRTVGLFVSPHLVKMNERIVINGEMITDESFLDIFQFVLEKVKGMEAKGLPHPTFFEFLFGMAVTAFARAGVEYAVLETGLGGRLDATNTVEKPLVTAITSIGLDHMAFLGDTVGQIAFEKAGIIKPEIPVFYADTQEESNRVIEQRAADLGAPCKKIGKDAYEILGIRDKHIAFSCVNAYYGDTTWSLNNIGAYQPGNAMLALEIMRYVLKENSHPKLWRQALRDLKWEGRMEEILPDVYVDGAHNVSAVEGFLRSVPQGEENIILFSAVSDKDYEEMIACLCRNLNTAFYVITLIEDKRAAGMEELQRIFEKHTTKPVIVKESLKEAFSYVLQNQEGRKIYCLGSLYLTGMIKELTSSSK</sequence>
<dbReference type="Proteomes" id="UP000723714">
    <property type="component" value="Unassembled WGS sequence"/>
</dbReference>
<comment type="caution">
    <text evidence="10">The sequence shown here is derived from an EMBL/GenBank/DDBJ whole genome shotgun (WGS) entry which is preliminary data.</text>
</comment>
<keyword evidence="3 8" id="KW-0436">Ligase</keyword>
<dbReference type="RefSeq" id="WP_216245566.1">
    <property type="nucleotide sequence ID" value="NZ_JABACJ020000042.1"/>
</dbReference>
<dbReference type="InterPro" id="IPR004101">
    <property type="entry name" value="Mur_ligase_C"/>
</dbReference>
<evidence type="ECO:0000313" key="11">
    <source>
        <dbReference type="Proteomes" id="UP000723714"/>
    </source>
</evidence>
<evidence type="ECO:0000256" key="2">
    <source>
        <dbReference type="ARBA" id="ARBA00013025"/>
    </source>
</evidence>
<evidence type="ECO:0000256" key="5">
    <source>
        <dbReference type="ARBA" id="ARBA00022840"/>
    </source>
</evidence>
<evidence type="ECO:0000256" key="6">
    <source>
        <dbReference type="ARBA" id="ARBA00030592"/>
    </source>
</evidence>
<dbReference type="PANTHER" id="PTHR11136:SF0">
    <property type="entry name" value="DIHYDROFOLATE SYNTHETASE-RELATED"/>
    <property type="match status" value="1"/>
</dbReference>
<evidence type="ECO:0000259" key="9">
    <source>
        <dbReference type="Pfam" id="PF02875"/>
    </source>
</evidence>
<feature type="domain" description="Mur ligase C-terminal" evidence="9">
    <location>
        <begin position="295"/>
        <end position="411"/>
    </location>
</feature>
<comment type="similarity">
    <text evidence="1 8">Belongs to the folylpolyglutamate synthase family.</text>
</comment>
<name>A0ABS6DB51_9FIRM</name>
<reference evidence="10 11" key="1">
    <citation type="submission" date="2021-06" db="EMBL/GenBank/DDBJ databases">
        <title>Faecalicatena sp. nov. isolated from porcine feces.</title>
        <authorList>
            <person name="Oh B.S."/>
            <person name="Lee J.H."/>
        </authorList>
    </citation>
    <scope>NUCLEOTIDE SEQUENCE [LARGE SCALE GENOMIC DNA]</scope>
    <source>
        <strain evidence="10 11">AGMB00832</strain>
    </source>
</reference>
<evidence type="ECO:0000256" key="8">
    <source>
        <dbReference type="PIRNR" id="PIRNR001563"/>
    </source>
</evidence>
<protein>
    <recommendedName>
        <fullName evidence="2">tetrahydrofolate synthase</fullName>
        <ecNumber evidence="2">6.3.2.17</ecNumber>
    </recommendedName>
    <alternativeName>
        <fullName evidence="6">Tetrahydrofolylpolyglutamate synthase</fullName>
    </alternativeName>
</protein>
<keyword evidence="4 8" id="KW-0547">Nucleotide-binding</keyword>
<dbReference type="Pfam" id="PF02875">
    <property type="entry name" value="Mur_ligase_C"/>
    <property type="match status" value="1"/>
</dbReference>
<keyword evidence="5 8" id="KW-0067">ATP-binding</keyword>
<dbReference type="PANTHER" id="PTHR11136">
    <property type="entry name" value="FOLYLPOLYGLUTAMATE SYNTHASE-RELATED"/>
    <property type="match status" value="1"/>
</dbReference>
<proteinExistence type="inferred from homology"/>
<dbReference type="EC" id="6.3.2.17" evidence="2"/>
<evidence type="ECO:0000256" key="4">
    <source>
        <dbReference type="ARBA" id="ARBA00022741"/>
    </source>
</evidence>
<evidence type="ECO:0000256" key="1">
    <source>
        <dbReference type="ARBA" id="ARBA00008276"/>
    </source>
</evidence>
<evidence type="ECO:0000313" key="10">
    <source>
        <dbReference type="EMBL" id="MBU3878693.1"/>
    </source>
</evidence>
<evidence type="ECO:0000256" key="3">
    <source>
        <dbReference type="ARBA" id="ARBA00022598"/>
    </source>
</evidence>
<dbReference type="PIRSF" id="PIRSF001563">
    <property type="entry name" value="Folylpolyglu_synth"/>
    <property type="match status" value="1"/>
</dbReference>
<dbReference type="EMBL" id="JABACJ020000042">
    <property type="protein sequence ID" value="MBU3878693.1"/>
    <property type="molecule type" value="Genomic_DNA"/>
</dbReference>
<evidence type="ECO:0000256" key="7">
    <source>
        <dbReference type="ARBA" id="ARBA00047493"/>
    </source>
</evidence>
<keyword evidence="11" id="KW-1185">Reference proteome</keyword>
<comment type="catalytic activity">
    <reaction evidence="7">
        <text>(6S)-5,6,7,8-tetrahydrofolyl-(gamma-L-Glu)(n) + L-glutamate + ATP = (6S)-5,6,7,8-tetrahydrofolyl-(gamma-L-Glu)(n+1) + ADP + phosphate + H(+)</text>
        <dbReference type="Rhea" id="RHEA:10580"/>
        <dbReference type="Rhea" id="RHEA-COMP:14738"/>
        <dbReference type="Rhea" id="RHEA-COMP:14740"/>
        <dbReference type="ChEBI" id="CHEBI:15378"/>
        <dbReference type="ChEBI" id="CHEBI:29985"/>
        <dbReference type="ChEBI" id="CHEBI:30616"/>
        <dbReference type="ChEBI" id="CHEBI:43474"/>
        <dbReference type="ChEBI" id="CHEBI:141005"/>
        <dbReference type="ChEBI" id="CHEBI:456216"/>
        <dbReference type="EC" id="6.3.2.17"/>
    </reaction>
</comment>
<dbReference type="InterPro" id="IPR001645">
    <property type="entry name" value="Folylpolyglutamate_synth"/>
</dbReference>
<organism evidence="10 11">
    <name type="scientific">Faecalicatena faecalis</name>
    <dbReference type="NCBI Taxonomy" id="2726362"/>
    <lineage>
        <taxon>Bacteria</taxon>
        <taxon>Bacillati</taxon>
        <taxon>Bacillota</taxon>
        <taxon>Clostridia</taxon>
        <taxon>Lachnospirales</taxon>
        <taxon>Lachnospiraceae</taxon>
        <taxon>Faecalicatena</taxon>
    </lineage>
</organism>
<gene>
    <name evidence="10" type="ORF">HGO97_023125</name>
</gene>
<dbReference type="NCBIfam" id="TIGR01499">
    <property type="entry name" value="folC"/>
    <property type="match status" value="1"/>
</dbReference>
<accession>A0ABS6DB51</accession>